<proteinExistence type="predicted"/>
<evidence type="ECO:0000256" key="1">
    <source>
        <dbReference type="SAM" id="MobiDB-lite"/>
    </source>
</evidence>
<keyword evidence="3" id="KW-1185">Reference proteome</keyword>
<dbReference type="EMBL" id="KN817632">
    <property type="protein sequence ID" value="KJA15876.1"/>
    <property type="molecule type" value="Genomic_DNA"/>
</dbReference>
<dbReference type="Proteomes" id="UP000054270">
    <property type="component" value="Unassembled WGS sequence"/>
</dbReference>
<organism evidence="2 3">
    <name type="scientific">Hypholoma sublateritium (strain FD-334 SS-4)</name>
    <dbReference type="NCBI Taxonomy" id="945553"/>
    <lineage>
        <taxon>Eukaryota</taxon>
        <taxon>Fungi</taxon>
        <taxon>Dikarya</taxon>
        <taxon>Basidiomycota</taxon>
        <taxon>Agaricomycotina</taxon>
        <taxon>Agaricomycetes</taxon>
        <taxon>Agaricomycetidae</taxon>
        <taxon>Agaricales</taxon>
        <taxon>Agaricineae</taxon>
        <taxon>Strophariaceae</taxon>
        <taxon>Hypholoma</taxon>
    </lineage>
</organism>
<name>A0A0D2NGS5_HYPSF</name>
<feature type="region of interest" description="Disordered" evidence="1">
    <location>
        <begin position="1"/>
        <end position="33"/>
    </location>
</feature>
<evidence type="ECO:0000313" key="3">
    <source>
        <dbReference type="Proteomes" id="UP000054270"/>
    </source>
</evidence>
<gene>
    <name evidence="2" type="ORF">HYPSUDRAFT_207475</name>
</gene>
<accession>A0A0D2NGS5</accession>
<dbReference type="AlphaFoldDB" id="A0A0D2NGS5"/>
<sequence length="97" mass="9841">MTSSHLKRAAAPGSAHTAFHARLDPPNGVTHAAIAHSKGPKIPQALCAPPSPPSKLAPAPVCTASHNVDICTAPPIMFPTNVAGTPPRFDAPAPLTT</sequence>
<protein>
    <submittedName>
        <fullName evidence="2">Uncharacterized protein</fullName>
    </submittedName>
</protein>
<evidence type="ECO:0000313" key="2">
    <source>
        <dbReference type="EMBL" id="KJA15876.1"/>
    </source>
</evidence>
<reference evidence="3" key="1">
    <citation type="submission" date="2014-04" db="EMBL/GenBank/DDBJ databases">
        <title>Evolutionary Origins and Diversification of the Mycorrhizal Mutualists.</title>
        <authorList>
            <consortium name="DOE Joint Genome Institute"/>
            <consortium name="Mycorrhizal Genomics Consortium"/>
            <person name="Kohler A."/>
            <person name="Kuo A."/>
            <person name="Nagy L.G."/>
            <person name="Floudas D."/>
            <person name="Copeland A."/>
            <person name="Barry K.W."/>
            <person name="Cichocki N."/>
            <person name="Veneault-Fourrey C."/>
            <person name="LaButti K."/>
            <person name="Lindquist E.A."/>
            <person name="Lipzen A."/>
            <person name="Lundell T."/>
            <person name="Morin E."/>
            <person name="Murat C."/>
            <person name="Riley R."/>
            <person name="Ohm R."/>
            <person name="Sun H."/>
            <person name="Tunlid A."/>
            <person name="Henrissat B."/>
            <person name="Grigoriev I.V."/>
            <person name="Hibbett D.S."/>
            <person name="Martin F."/>
        </authorList>
    </citation>
    <scope>NUCLEOTIDE SEQUENCE [LARGE SCALE GENOMIC DNA]</scope>
    <source>
        <strain evidence="3">FD-334 SS-4</strain>
    </source>
</reference>